<dbReference type="GO" id="GO:0005524">
    <property type="term" value="F:ATP binding"/>
    <property type="evidence" value="ECO:0007669"/>
    <property type="project" value="UniProtKB-KW"/>
</dbReference>
<reference evidence="13" key="1">
    <citation type="journal article" date="2015" name="Nature">
        <title>Complex archaea that bridge the gap between prokaryotes and eukaryotes.</title>
        <authorList>
            <person name="Spang A."/>
            <person name="Saw J.H."/>
            <person name="Jorgensen S.L."/>
            <person name="Zaremba-Niedzwiedzka K."/>
            <person name="Martijn J."/>
            <person name="Lind A.E."/>
            <person name="van Eijk R."/>
            <person name="Schleper C."/>
            <person name="Guy L."/>
            <person name="Ettema T.J."/>
        </authorList>
    </citation>
    <scope>NUCLEOTIDE SEQUENCE</scope>
</reference>
<dbReference type="SUPFAM" id="SSF50677">
    <property type="entry name" value="ValRS/IleRS/LeuRS editing domain"/>
    <property type="match status" value="1"/>
</dbReference>
<dbReference type="Gene3D" id="3.90.740.10">
    <property type="entry name" value="Valyl/Leucyl/Isoleucyl-tRNA synthetase, editing domain"/>
    <property type="match status" value="1"/>
</dbReference>
<dbReference type="CDD" id="cd07962">
    <property type="entry name" value="Anticodon_Ia_Val"/>
    <property type="match status" value="1"/>
</dbReference>
<dbReference type="FunFam" id="3.40.50.620:FF:000032">
    <property type="entry name" value="Valine--tRNA ligase"/>
    <property type="match status" value="1"/>
</dbReference>
<dbReference type="SUPFAM" id="SSF52374">
    <property type="entry name" value="Nucleotidylyl transferase"/>
    <property type="match status" value="1"/>
</dbReference>
<dbReference type="InterPro" id="IPR010978">
    <property type="entry name" value="tRNA-bd_arm"/>
</dbReference>
<evidence type="ECO:0000256" key="4">
    <source>
        <dbReference type="ARBA" id="ARBA00022490"/>
    </source>
</evidence>
<keyword evidence="7" id="KW-0067">ATP-binding</keyword>
<dbReference type="Pfam" id="PF08264">
    <property type="entry name" value="Anticodon_1"/>
    <property type="match status" value="1"/>
</dbReference>
<dbReference type="EMBL" id="LAZR01000026">
    <property type="protein sequence ID" value="KKO03657.1"/>
    <property type="molecule type" value="Genomic_DNA"/>
</dbReference>
<dbReference type="GO" id="GO:0003677">
    <property type="term" value="F:DNA binding"/>
    <property type="evidence" value="ECO:0007669"/>
    <property type="project" value="InterPro"/>
</dbReference>
<dbReference type="SUPFAM" id="SSF46589">
    <property type="entry name" value="tRNA-binding arm"/>
    <property type="match status" value="1"/>
</dbReference>
<sequence>MEQSFIKHASIAARPRLPRAATETTMTDDLPTTYDPRAVEGPVSERWAAEGAFAADPAADGASYTVVIPPPNVTAPLHLGHALNNTLQDVLIRYHRMAGDNTLWMPGTDHAGIATQTVVEKRILADENKRRTDFTRDEFIARVQAWKDEYEARILIQLKLMGCSCDWDRTRFTMDDVCARAVREVFFKLFADGLIYRGKRLVNWDPATQTVLADDEVEHQDVAGHFWYLRYPLTEAVTVGRSMGVSPMHPEGDQPVTRRQGSYLPHWTQPGAKYAVTFRLGDSVPQDVAEAWRQARDDLHRRAERQGRELTPDEQRELARLHSDKIEAYLDAGHGQCYMADARIARLVRDALKHFNHRRYDLVAWCVMPNHVHAVVRPLGDHTLPEILHSWKSFTAREANNVLGLSGQFWKKESYDHLIRDEDDFNNQVNYILANPAKAGLSDWGWCGYESLQEQDAPATHGQDAHATITHVTVATTRPETMLGDTAVAMNPRDPLAEALVGKMVRLPLVGRVIPIIADDHVVLPDPDSDDEKARFSTGFLKVTPAHDPDDWQIGQRHDLPVINVMAPDGSISDRHGWDDCAGSDAEFLLGMDRFEAGKAIVEWFKTEGLLADVREYVHPVGHSYRSHVPIEPYLSDQWYIAVKQPIAHLAEPFGEGVIEGTDVPLNSLAGLALKPLLDGRLRFVPDRYANTYRAWLENLRDWPISRQLWWGHRIPVWSQDLELPADVEPVESDRGPDAQTCAALDRAIGGHFGDTLRQFPNFHYFLRREKHPEKEGWIRTYICARENDANAIALLENAGWTRDEDVLDTWFSSALWPFSTMGWPDETPELARYYPGNLLCTAREIITLWVSRMVMMGQYCLGAPPFPEVFIHAMIQDGEGRKMSKSLGNGIDPLDIIDSHGADAMRFTLVTMTTQTQDVRMPVAELVTPDGRTVNSSTKFDIGRNFCNKLWNAARFALMNLQDCPPFDPAAVTDLADRWILSRLATVVGETTTSLENYRYNELADGLYHFMWDDFCDWYLEIAKSRINAGETTPKAVLALCLDHLLRLLHPICPFITEAIWAKLNETVPSRLGDQPDEPLLVRAAWPASRDDWIDPDAIRQFPLLQDLVRQVRNVRKQHDVPPSRKVDALIEADGDEATLIGETIGLLQSQAGLGEVSMGKESGADEAAATVSAGGIKLHVLGVIDRDAELARLTRQCEQLTKGIDGIGRKLTNEKFVSNAPADVVQRERDRMEQLQAQLAVVQEAIASLSG</sequence>
<dbReference type="GO" id="GO:0006438">
    <property type="term" value="P:valyl-tRNA aminoacylation"/>
    <property type="evidence" value="ECO:0007669"/>
    <property type="project" value="InterPro"/>
</dbReference>
<name>A0A0F9XW89_9ZZZZ</name>
<dbReference type="GO" id="GO:0006313">
    <property type="term" value="P:DNA transposition"/>
    <property type="evidence" value="ECO:0007669"/>
    <property type="project" value="InterPro"/>
</dbReference>
<evidence type="ECO:0000256" key="3">
    <source>
        <dbReference type="ARBA" id="ARBA00013169"/>
    </source>
</evidence>
<dbReference type="InterPro" id="IPR002300">
    <property type="entry name" value="aa-tRNA-synth_Ia"/>
</dbReference>
<dbReference type="PANTHER" id="PTHR11946">
    <property type="entry name" value="VALYL-TRNA SYNTHETASES"/>
    <property type="match status" value="1"/>
</dbReference>
<dbReference type="SMART" id="SM01321">
    <property type="entry name" value="Y1_Tnp"/>
    <property type="match status" value="1"/>
</dbReference>
<dbReference type="InterPro" id="IPR002303">
    <property type="entry name" value="Valyl-tRNA_ligase"/>
</dbReference>
<dbReference type="EC" id="6.1.1.9" evidence="3"/>
<dbReference type="InterPro" id="IPR037118">
    <property type="entry name" value="Val-tRNA_synth_C_sf"/>
</dbReference>
<dbReference type="Gene3D" id="3.30.70.1290">
    <property type="entry name" value="Transposase IS200-like"/>
    <property type="match status" value="1"/>
</dbReference>
<dbReference type="SUPFAM" id="SSF47323">
    <property type="entry name" value="Anticodon-binding domain of a subclass of class I aminoacyl-tRNA synthetases"/>
    <property type="match status" value="1"/>
</dbReference>
<evidence type="ECO:0000256" key="9">
    <source>
        <dbReference type="ARBA" id="ARBA00023146"/>
    </source>
</evidence>
<evidence type="ECO:0000256" key="8">
    <source>
        <dbReference type="ARBA" id="ARBA00022917"/>
    </source>
</evidence>
<dbReference type="InterPro" id="IPR013155">
    <property type="entry name" value="M/V/L/I-tRNA-synth_anticd-bd"/>
</dbReference>
<keyword evidence="6" id="KW-0547">Nucleotide-binding</keyword>
<dbReference type="SUPFAM" id="SSF143422">
    <property type="entry name" value="Transposase IS200-like"/>
    <property type="match status" value="1"/>
</dbReference>
<dbReference type="GO" id="GO:0004803">
    <property type="term" value="F:transposase activity"/>
    <property type="evidence" value="ECO:0007669"/>
    <property type="project" value="InterPro"/>
</dbReference>
<dbReference type="InterPro" id="IPR009080">
    <property type="entry name" value="tRNAsynth_Ia_anticodon-bd"/>
</dbReference>
<protein>
    <recommendedName>
        <fullName evidence="3">valine--tRNA ligase</fullName>
        <ecNumber evidence="3">6.1.1.9</ecNumber>
    </recommendedName>
    <alternativeName>
        <fullName evidence="10">Valyl-tRNA synthetase</fullName>
    </alternativeName>
</protein>
<dbReference type="GO" id="GO:0005829">
    <property type="term" value="C:cytosol"/>
    <property type="evidence" value="ECO:0007669"/>
    <property type="project" value="TreeGrafter"/>
</dbReference>
<dbReference type="InterPro" id="IPR002686">
    <property type="entry name" value="Transposase_17"/>
</dbReference>
<dbReference type="Gene3D" id="3.40.50.620">
    <property type="entry name" value="HUPs"/>
    <property type="match status" value="2"/>
</dbReference>
<comment type="subunit">
    <text evidence="2">Monomer.</text>
</comment>
<dbReference type="InterPro" id="IPR019499">
    <property type="entry name" value="Val-tRNA_synth_tRNA-bd"/>
</dbReference>
<dbReference type="InterPro" id="IPR001412">
    <property type="entry name" value="aa-tRNA-synth_I_CS"/>
</dbReference>
<gene>
    <name evidence="13" type="ORF">LCGC14_0095850</name>
</gene>
<dbReference type="InterPro" id="IPR036515">
    <property type="entry name" value="Transposase_17_sf"/>
</dbReference>
<dbReference type="FunFam" id="1.10.287.380:FF:000001">
    <property type="entry name" value="Valine--tRNA ligase"/>
    <property type="match status" value="1"/>
</dbReference>
<dbReference type="GO" id="GO:0004832">
    <property type="term" value="F:valine-tRNA ligase activity"/>
    <property type="evidence" value="ECO:0007669"/>
    <property type="project" value="UniProtKB-EC"/>
</dbReference>
<dbReference type="InterPro" id="IPR014729">
    <property type="entry name" value="Rossmann-like_a/b/a_fold"/>
</dbReference>
<proteinExistence type="inferred from homology"/>
<evidence type="ECO:0000256" key="6">
    <source>
        <dbReference type="ARBA" id="ARBA00022741"/>
    </source>
</evidence>
<keyword evidence="9" id="KW-0030">Aminoacyl-tRNA synthetase</keyword>
<dbReference type="InterPro" id="IPR033705">
    <property type="entry name" value="Anticodon_Ia_Val"/>
</dbReference>
<dbReference type="Pfam" id="PF00133">
    <property type="entry name" value="tRNA-synt_1"/>
    <property type="match status" value="2"/>
</dbReference>
<dbReference type="Gene3D" id="1.10.730.10">
    <property type="entry name" value="Isoleucyl-tRNA Synthetase, Domain 1"/>
    <property type="match status" value="1"/>
</dbReference>
<evidence type="ECO:0000313" key="13">
    <source>
        <dbReference type="EMBL" id="KKO03657.1"/>
    </source>
</evidence>
<dbReference type="Pfam" id="PF10458">
    <property type="entry name" value="Val_tRNA-synt_C"/>
    <property type="match status" value="1"/>
</dbReference>
<keyword evidence="4" id="KW-0963">Cytoplasm</keyword>
<dbReference type="PROSITE" id="PS00178">
    <property type="entry name" value="AA_TRNA_LIGASE_I"/>
    <property type="match status" value="1"/>
</dbReference>
<organism evidence="13">
    <name type="scientific">marine sediment metagenome</name>
    <dbReference type="NCBI Taxonomy" id="412755"/>
    <lineage>
        <taxon>unclassified sequences</taxon>
        <taxon>metagenomes</taxon>
        <taxon>ecological metagenomes</taxon>
    </lineage>
</organism>
<dbReference type="InterPro" id="IPR009008">
    <property type="entry name" value="Val/Leu/Ile-tRNA-synth_edit"/>
</dbReference>
<evidence type="ECO:0000256" key="5">
    <source>
        <dbReference type="ARBA" id="ARBA00022598"/>
    </source>
</evidence>
<accession>A0A0F9XW89</accession>
<comment type="caution">
    <text evidence="13">The sequence shown here is derived from an EMBL/GenBank/DDBJ whole genome shotgun (WGS) entry which is preliminary data.</text>
</comment>
<keyword evidence="5" id="KW-0436">Ligase</keyword>
<dbReference type="PANTHER" id="PTHR11946:SF93">
    <property type="entry name" value="VALINE--TRNA LIGASE, CHLOROPLASTIC_MITOCHONDRIAL 2"/>
    <property type="match status" value="1"/>
</dbReference>
<keyword evidence="8" id="KW-0648">Protein biosynthesis</keyword>
<evidence type="ECO:0000259" key="12">
    <source>
        <dbReference type="SMART" id="SM01321"/>
    </source>
</evidence>
<dbReference type="AlphaFoldDB" id="A0A0F9XW89"/>
<feature type="domain" description="Transposase IS200-like" evidence="12">
    <location>
        <begin position="269"/>
        <end position="435"/>
    </location>
</feature>
<dbReference type="Gene3D" id="1.10.287.380">
    <property type="entry name" value="Valyl-tRNA synthetase, C-terminal domain"/>
    <property type="match status" value="1"/>
</dbReference>
<dbReference type="NCBIfam" id="NF004349">
    <property type="entry name" value="PRK05729.1"/>
    <property type="match status" value="1"/>
</dbReference>
<evidence type="ECO:0000256" key="11">
    <source>
        <dbReference type="ARBA" id="ARBA00047552"/>
    </source>
</evidence>
<dbReference type="GO" id="GO:0002161">
    <property type="term" value="F:aminoacyl-tRNA deacylase activity"/>
    <property type="evidence" value="ECO:0007669"/>
    <property type="project" value="InterPro"/>
</dbReference>
<comment type="catalytic activity">
    <reaction evidence="11">
        <text>tRNA(Val) + L-valine + ATP = L-valyl-tRNA(Val) + AMP + diphosphate</text>
        <dbReference type="Rhea" id="RHEA:10704"/>
        <dbReference type="Rhea" id="RHEA-COMP:9672"/>
        <dbReference type="Rhea" id="RHEA-COMP:9708"/>
        <dbReference type="ChEBI" id="CHEBI:30616"/>
        <dbReference type="ChEBI" id="CHEBI:33019"/>
        <dbReference type="ChEBI" id="CHEBI:57762"/>
        <dbReference type="ChEBI" id="CHEBI:78442"/>
        <dbReference type="ChEBI" id="CHEBI:78537"/>
        <dbReference type="ChEBI" id="CHEBI:456215"/>
        <dbReference type="EC" id="6.1.1.9"/>
    </reaction>
</comment>
<comment type="subcellular location">
    <subcellularLocation>
        <location evidence="1">Cytoplasm</location>
    </subcellularLocation>
</comment>
<evidence type="ECO:0000256" key="10">
    <source>
        <dbReference type="ARBA" id="ARBA00029936"/>
    </source>
</evidence>
<evidence type="ECO:0000256" key="1">
    <source>
        <dbReference type="ARBA" id="ARBA00004496"/>
    </source>
</evidence>
<evidence type="ECO:0000256" key="2">
    <source>
        <dbReference type="ARBA" id="ARBA00011245"/>
    </source>
</evidence>
<dbReference type="PRINTS" id="PR00986">
    <property type="entry name" value="TRNASYNTHVAL"/>
</dbReference>
<evidence type="ECO:0000256" key="7">
    <source>
        <dbReference type="ARBA" id="ARBA00022840"/>
    </source>
</evidence>
<dbReference type="HAMAP" id="MF_02004">
    <property type="entry name" value="Val_tRNA_synth_type1"/>
    <property type="match status" value="1"/>
</dbReference>